<evidence type="ECO:0000313" key="2">
    <source>
        <dbReference type="Proteomes" id="UP000319349"/>
    </source>
</evidence>
<dbReference type="Proteomes" id="UP000319349">
    <property type="component" value="Chromosome"/>
</dbReference>
<gene>
    <name evidence="1" type="ORF">E4A48_15000</name>
</gene>
<protein>
    <submittedName>
        <fullName evidence="1">Uncharacterized protein</fullName>
    </submittedName>
</protein>
<keyword evidence="2" id="KW-1185">Reference proteome</keyword>
<dbReference type="EMBL" id="CP038228">
    <property type="protein sequence ID" value="QDI04822.1"/>
    <property type="molecule type" value="Genomic_DNA"/>
</dbReference>
<organism evidence="1 2">
    <name type="scientific">Xanthomonas cerealis pv. cerealis</name>
    <dbReference type="NCBI Taxonomy" id="152263"/>
    <lineage>
        <taxon>Bacteria</taxon>
        <taxon>Pseudomonadati</taxon>
        <taxon>Pseudomonadota</taxon>
        <taxon>Gammaproteobacteria</taxon>
        <taxon>Lysobacterales</taxon>
        <taxon>Lysobacteraceae</taxon>
        <taxon>Xanthomonas</taxon>
        <taxon>Xanthomonas translucens group</taxon>
        <taxon>Xanthomonas cerealis</taxon>
    </lineage>
</organism>
<evidence type="ECO:0000313" key="1">
    <source>
        <dbReference type="EMBL" id="QDI04822.1"/>
    </source>
</evidence>
<proteinExistence type="predicted"/>
<dbReference type="RefSeq" id="WP_142742689.1">
    <property type="nucleotide sequence ID" value="NZ_CP038228.1"/>
</dbReference>
<sequence>MPTRPLNLREAAVVLQCCSEFRLFAAYRGTDVFATQGGFGKARRRQQALRLRDRVGRLQHPLQQAPHGRLAYE</sequence>
<reference evidence="1 2" key="1">
    <citation type="submission" date="2019-03" db="EMBL/GenBank/DDBJ databases">
        <title>Tal1 in Xanthomonas translucens pv. cerealis Contributes to Virulence in Bacterial Leaf Streak of Wheat.</title>
        <authorList>
            <person name="Shah S.M.A."/>
            <person name="Haq F."/>
            <person name="Ma W."/>
            <person name="Xu X."/>
            <person name="Wang S."/>
            <person name="Xu Z."/>
            <person name="Zou L."/>
            <person name="Zhu B."/>
            <person name="Chen G."/>
        </authorList>
    </citation>
    <scope>NUCLEOTIDE SEQUENCE [LARGE SCALE GENOMIC DNA]</scope>
    <source>
        <strain evidence="1 2">01</strain>
    </source>
</reference>
<dbReference type="AlphaFoldDB" id="A0A514EFN6"/>
<accession>A0A514EFN6</accession>
<name>A0A514EFN6_9XANT</name>